<dbReference type="CDD" id="cd00138">
    <property type="entry name" value="PLDc_SF"/>
    <property type="match status" value="1"/>
</dbReference>
<dbReference type="EMBL" id="JAGFBM010000001">
    <property type="protein sequence ID" value="MBO3083019.1"/>
    <property type="molecule type" value="Genomic_DNA"/>
</dbReference>
<comment type="caution">
    <text evidence="3">The sequence shown here is derived from an EMBL/GenBank/DDBJ whole genome shotgun (WGS) entry which is preliminary data.</text>
</comment>
<evidence type="ECO:0000256" key="1">
    <source>
        <dbReference type="SAM" id="Coils"/>
    </source>
</evidence>
<dbReference type="InterPro" id="IPR025202">
    <property type="entry name" value="PLD-like_dom"/>
</dbReference>
<gene>
    <name evidence="3" type="ORF">J4035_00050</name>
</gene>
<evidence type="ECO:0000313" key="3">
    <source>
        <dbReference type="EMBL" id="MBO3083019.1"/>
    </source>
</evidence>
<protein>
    <recommendedName>
        <fullName evidence="2">PLD phosphodiesterase domain-containing protein</fullName>
    </recommendedName>
</protein>
<dbReference type="RefSeq" id="WP_208288092.1">
    <property type="nucleotide sequence ID" value="NZ_CP074404.1"/>
</dbReference>
<keyword evidence="1" id="KW-0175">Coiled coil</keyword>
<dbReference type="PANTHER" id="PTHR21248">
    <property type="entry name" value="CARDIOLIPIN SYNTHASE"/>
    <property type="match status" value="1"/>
</dbReference>
<feature type="coiled-coil region" evidence="1">
    <location>
        <begin position="178"/>
        <end position="214"/>
    </location>
</feature>
<keyword evidence="4" id="KW-1185">Reference proteome</keyword>
<dbReference type="Pfam" id="PF13091">
    <property type="entry name" value="PLDc_2"/>
    <property type="match status" value="1"/>
</dbReference>
<accession>A0ABS3SB81</accession>
<dbReference type="Proteomes" id="UP000678317">
    <property type="component" value="Unassembled WGS sequence"/>
</dbReference>
<evidence type="ECO:0000259" key="2">
    <source>
        <dbReference type="PROSITE" id="PS50035"/>
    </source>
</evidence>
<dbReference type="PROSITE" id="PS50035">
    <property type="entry name" value="PLD"/>
    <property type="match status" value="1"/>
</dbReference>
<reference evidence="3 4" key="1">
    <citation type="submission" date="2021-03" db="EMBL/GenBank/DDBJ databases">
        <title>novel species in genus Cellulomonas.</title>
        <authorList>
            <person name="Zhang G."/>
        </authorList>
    </citation>
    <scope>NUCLEOTIDE SEQUENCE [LARGE SCALE GENOMIC DNA]</scope>
    <source>
        <strain evidence="4">zg-ZUI188</strain>
    </source>
</reference>
<proteinExistence type="predicted"/>
<dbReference type="Gene3D" id="3.30.870.10">
    <property type="entry name" value="Endonuclease Chain A"/>
    <property type="match status" value="1"/>
</dbReference>
<dbReference type="PANTHER" id="PTHR21248:SF22">
    <property type="entry name" value="PHOSPHOLIPASE D"/>
    <property type="match status" value="1"/>
</dbReference>
<sequence length="450" mass="50716">MAADEFLARDAYNAWVRLVERAESAVWVLTPYLDDQVVRLLKRSSVPADQVTVVTDLSPGSGPANYRKKLLALRKLVVAGIQVRTLARLHAKVLAVDGSRFAIGSQNFTGYARRSREATVAPREAVLDEKFRDKIREWVEAAEAVTEDDLDRLIEQLSDQMDLVDSSVADLVAHFEAADQVRQDRLAAEREVERQRARARARATEKRRREVERAQREQQIADLLARRVRSSPYRHHRGAAYGRLVDVWDQGGYFKVDSGESLTAWFGADGRSIDLTRLEFIPMILSPTGKLALVRVAHGQMSYATQNFSLGSRVSIGGEPLHLQIRFPDPVTTEGVNVIAVAREHAWSTSITIHMMFDLETLDLHHIEQEDRVRTSPVERFDSDELRDLALQIVDDEAERDAFLERVFRPTALTGFKCRGRTIGSFLADGRYKIDLLEAAGGLFLTARRG</sequence>
<dbReference type="InterPro" id="IPR001736">
    <property type="entry name" value="PLipase_D/transphosphatidylase"/>
</dbReference>
<dbReference type="SUPFAM" id="SSF56024">
    <property type="entry name" value="Phospholipase D/nuclease"/>
    <property type="match status" value="1"/>
</dbReference>
<feature type="domain" description="PLD phosphodiesterase" evidence="2">
    <location>
        <begin position="85"/>
        <end position="112"/>
    </location>
</feature>
<evidence type="ECO:0000313" key="4">
    <source>
        <dbReference type="Proteomes" id="UP000678317"/>
    </source>
</evidence>
<name>A0ABS3SB81_9CELL</name>
<organism evidence="3 4">
    <name type="scientific">Cellulomonas fengjieae</name>
    <dbReference type="NCBI Taxonomy" id="2819978"/>
    <lineage>
        <taxon>Bacteria</taxon>
        <taxon>Bacillati</taxon>
        <taxon>Actinomycetota</taxon>
        <taxon>Actinomycetes</taxon>
        <taxon>Micrococcales</taxon>
        <taxon>Cellulomonadaceae</taxon>
        <taxon>Cellulomonas</taxon>
    </lineage>
</organism>